<feature type="non-terminal residue" evidence="2">
    <location>
        <position position="246"/>
    </location>
</feature>
<proteinExistence type="predicted"/>
<dbReference type="OrthoDB" id="4188785at2759"/>
<name>A0A1J9P048_9EURO</name>
<reference evidence="2 3" key="1">
    <citation type="submission" date="2015-08" db="EMBL/GenBank/DDBJ databases">
        <title>Emmonsia species relationships and genome sequence.</title>
        <authorList>
            <person name="Cuomo C.A."/>
            <person name="Schwartz I.S."/>
            <person name="Kenyon C."/>
            <person name="De Hoog G.S."/>
            <person name="Govender N.P."/>
            <person name="Botha A."/>
            <person name="Moreno L."/>
            <person name="De Vries M."/>
            <person name="Munoz J.F."/>
            <person name="Stielow J.B."/>
        </authorList>
    </citation>
    <scope>NUCLEOTIDE SEQUENCE [LARGE SCALE GENOMIC DNA]</scope>
    <source>
        <strain evidence="2 3">EI222</strain>
    </source>
</reference>
<gene>
    <name evidence="2" type="ORF">ACJ73_10198</name>
</gene>
<keyword evidence="3" id="KW-1185">Reference proteome</keyword>
<protein>
    <submittedName>
        <fullName evidence="2">Uncharacterized protein</fullName>
    </submittedName>
</protein>
<feature type="region of interest" description="Disordered" evidence="1">
    <location>
        <begin position="1"/>
        <end position="99"/>
    </location>
</feature>
<feature type="compositionally biased region" description="Polar residues" evidence="1">
    <location>
        <begin position="80"/>
        <end position="95"/>
    </location>
</feature>
<comment type="caution">
    <text evidence="2">The sequence shown here is derived from an EMBL/GenBank/DDBJ whole genome shotgun (WGS) entry which is preliminary data.</text>
</comment>
<evidence type="ECO:0000256" key="1">
    <source>
        <dbReference type="SAM" id="MobiDB-lite"/>
    </source>
</evidence>
<dbReference type="AlphaFoldDB" id="A0A1J9P048"/>
<accession>A0A1J9P048</accession>
<evidence type="ECO:0000313" key="2">
    <source>
        <dbReference type="EMBL" id="OJD09598.1"/>
    </source>
</evidence>
<dbReference type="EMBL" id="LGTZ01003518">
    <property type="protein sequence ID" value="OJD09598.1"/>
    <property type="molecule type" value="Genomic_DNA"/>
</dbReference>
<dbReference type="Proteomes" id="UP000242791">
    <property type="component" value="Unassembled WGS sequence"/>
</dbReference>
<sequence length="246" mass="27215">MSSLPTPQSDRRRTLRSHSRAQAAAPIEEETSDEGDITHYAEATEEATEHTTEEAPEIMESSASHNAEARHESDDGTPSPRATRTGARSTGSSMPRMSPDGMISMSFEDLMAFCDRMNARRNDNTPADDHKSTIREYQKDIQKAMDTKAVTTFDGTNYQAWRIGILADAEVIGGTDILTKNQRVCPQGYDALDTEKWSIRTKALYRRMLQSLLGPVRTTIGALEPDNAAALWETIGLEYAVSLAEE</sequence>
<organism evidence="2 3">
    <name type="scientific">Blastomyces percursus</name>
    <dbReference type="NCBI Taxonomy" id="1658174"/>
    <lineage>
        <taxon>Eukaryota</taxon>
        <taxon>Fungi</taxon>
        <taxon>Dikarya</taxon>
        <taxon>Ascomycota</taxon>
        <taxon>Pezizomycotina</taxon>
        <taxon>Eurotiomycetes</taxon>
        <taxon>Eurotiomycetidae</taxon>
        <taxon>Onygenales</taxon>
        <taxon>Ajellomycetaceae</taxon>
        <taxon>Blastomyces</taxon>
    </lineage>
</organism>
<dbReference type="VEuPathDB" id="FungiDB:ACJ73_10198"/>
<evidence type="ECO:0000313" key="3">
    <source>
        <dbReference type="Proteomes" id="UP000242791"/>
    </source>
</evidence>